<gene>
    <name evidence="1" type="ORF">POCTA_138.1.T0930078</name>
</gene>
<evidence type="ECO:0000313" key="1">
    <source>
        <dbReference type="EMBL" id="CAD8188648.1"/>
    </source>
</evidence>
<accession>A0A8S1WEW0</accession>
<reference evidence="1" key="1">
    <citation type="submission" date="2021-01" db="EMBL/GenBank/DDBJ databases">
        <authorList>
            <consortium name="Genoscope - CEA"/>
            <person name="William W."/>
        </authorList>
    </citation>
    <scope>NUCLEOTIDE SEQUENCE</scope>
</reference>
<protein>
    <submittedName>
        <fullName evidence="1">Uncharacterized protein</fullName>
    </submittedName>
</protein>
<comment type="caution">
    <text evidence="1">The sequence shown here is derived from an EMBL/GenBank/DDBJ whole genome shotgun (WGS) entry which is preliminary data.</text>
</comment>
<name>A0A8S1WEW0_PAROT</name>
<dbReference type="Proteomes" id="UP000683925">
    <property type="component" value="Unassembled WGS sequence"/>
</dbReference>
<organism evidence="1 2">
    <name type="scientific">Paramecium octaurelia</name>
    <dbReference type="NCBI Taxonomy" id="43137"/>
    <lineage>
        <taxon>Eukaryota</taxon>
        <taxon>Sar</taxon>
        <taxon>Alveolata</taxon>
        <taxon>Ciliophora</taxon>
        <taxon>Intramacronucleata</taxon>
        <taxon>Oligohymenophorea</taxon>
        <taxon>Peniculida</taxon>
        <taxon>Parameciidae</taxon>
        <taxon>Paramecium</taxon>
    </lineage>
</organism>
<evidence type="ECO:0000313" key="2">
    <source>
        <dbReference type="Proteomes" id="UP000683925"/>
    </source>
</evidence>
<keyword evidence="2" id="KW-1185">Reference proteome</keyword>
<sequence length="70" mass="7963">MPFTHDQKEGNMKNIGLITNNKEKVDTYYLMGSVSQECGINEEGQNGWIFLNRALFETQGLQFLCVTIFG</sequence>
<dbReference type="EMBL" id="CAJJDP010000092">
    <property type="protein sequence ID" value="CAD8188648.1"/>
    <property type="molecule type" value="Genomic_DNA"/>
</dbReference>
<proteinExistence type="predicted"/>
<dbReference type="AlphaFoldDB" id="A0A8S1WEW0"/>